<proteinExistence type="predicted"/>
<dbReference type="EMBL" id="JAPDGR010000333">
    <property type="protein sequence ID" value="KAJ2991413.1"/>
    <property type="molecule type" value="Genomic_DNA"/>
</dbReference>
<keyword evidence="2" id="KW-1185">Reference proteome</keyword>
<dbReference type="Proteomes" id="UP001143856">
    <property type="component" value="Unassembled WGS sequence"/>
</dbReference>
<accession>A0ACC1PGC3</accession>
<name>A0ACC1PGC3_9PEZI</name>
<evidence type="ECO:0000313" key="1">
    <source>
        <dbReference type="EMBL" id="KAJ2991413.1"/>
    </source>
</evidence>
<reference evidence="1" key="1">
    <citation type="submission" date="2022-10" db="EMBL/GenBank/DDBJ databases">
        <title>Genome Sequence of Xylaria curta.</title>
        <authorList>
            <person name="Buettner E."/>
        </authorList>
    </citation>
    <scope>NUCLEOTIDE SEQUENCE</scope>
    <source>
        <strain evidence="1">Babe10</strain>
    </source>
</reference>
<gene>
    <name evidence="1" type="ORF">NUW58_g2521</name>
</gene>
<protein>
    <submittedName>
        <fullName evidence="1">Uncharacterized protein</fullName>
    </submittedName>
</protein>
<organism evidence="1 2">
    <name type="scientific">Xylaria curta</name>
    <dbReference type="NCBI Taxonomy" id="42375"/>
    <lineage>
        <taxon>Eukaryota</taxon>
        <taxon>Fungi</taxon>
        <taxon>Dikarya</taxon>
        <taxon>Ascomycota</taxon>
        <taxon>Pezizomycotina</taxon>
        <taxon>Sordariomycetes</taxon>
        <taxon>Xylariomycetidae</taxon>
        <taxon>Xylariales</taxon>
        <taxon>Xylariaceae</taxon>
        <taxon>Xylaria</taxon>
    </lineage>
</organism>
<evidence type="ECO:0000313" key="2">
    <source>
        <dbReference type="Proteomes" id="UP001143856"/>
    </source>
</evidence>
<sequence>MAWDGEFTQVLGYGGYGGNDNTQASSENGLASSPPKNTPPPTHDGVAGHLVDLDWDGIDDLPFRVIIQPKVENASIQAYGGTSHPDNWMEVEVGQAPEETQTVELFAMAADPEHVGCHIIRGDTRCILYLNTEHPHDHLVLRNCAQHVLCVTQLSATAPKTQELEVKPWSLIELDLGAWAISANDERLVELKVLKRTHWSVSRPRSEKRDAEEVLNLPSKARLSPRLGRVREETLESQLTSNDILGLRRGEKLRVGTGEGSYTLKHLCMIADTYNTRVSRAEHSGVPGKAITVKIIKTANAGEDATVYAAESWMRETKIYSSLGKHFAIAEYLGSDARFHSIYMEHIDAKPLYYHRDDNFRFNGNTVRAWMILSDIAAALSFIHSSNIVHADVKLDNILFSHARGACLIDFGMSFEEGSPQLIGGSPWYLPPEYLLRFDTRDRASDIWALGVVMMWVLGRIPLPESTKSWNVGDLHPSGPSEERHETARNRMQDWVLTVLEARPNAGGQGDEIQAIVNGLVERNQKDRVDALTLLRQIESSNLQQPPL</sequence>
<comment type="caution">
    <text evidence="1">The sequence shown here is derived from an EMBL/GenBank/DDBJ whole genome shotgun (WGS) entry which is preliminary data.</text>
</comment>